<reference evidence="1 2" key="1">
    <citation type="submission" date="2024-05" db="EMBL/GenBank/DDBJ databases">
        <authorList>
            <person name="Duchaud E."/>
        </authorList>
    </citation>
    <scope>NUCLEOTIDE SEQUENCE [LARGE SCALE GENOMIC DNA]</scope>
    <source>
        <strain evidence="1">Ena-SAMPLE-TAB-13-05-2024-13:56:06:370-140305</strain>
    </source>
</reference>
<proteinExistence type="predicted"/>
<name>A0ABM9PLX7_9FLAO</name>
<accession>A0ABM9PLX7</accession>
<protein>
    <recommendedName>
        <fullName evidence="3">DUF4375 domain-containing protein</fullName>
    </recommendedName>
</protein>
<dbReference type="RefSeq" id="WP_348738444.1">
    <property type="nucleotide sequence ID" value="NZ_CAXJRC010000019.1"/>
</dbReference>
<dbReference type="EMBL" id="CAXJRC010000019">
    <property type="protein sequence ID" value="CAL2106697.1"/>
    <property type="molecule type" value="Genomic_DNA"/>
</dbReference>
<dbReference type="Proteomes" id="UP001497602">
    <property type="component" value="Unassembled WGS sequence"/>
</dbReference>
<sequence length="227" mass="26595">MKNNWVQKKYILNMNDFWDSSFAIWKVITEKEYLNTKKEIEEIPAEDNKIVTSEKGNEFLINWGGDCGIYRKAPLSHWGQVDQCIWLLDNVDSNLNDDSIVYAVVDDLKGFTSILDITKELSFGFKETELCSYKPYLREYILSQSWTYKEDLGVAQFSNLLGFGKQKVKSEFVLSLFNERGFKNAHDNEAFDYEKELICGFNGDIMFSYDDHNLCKKMYENYKKSLD</sequence>
<keyword evidence="2" id="KW-1185">Reference proteome</keyword>
<comment type="caution">
    <text evidence="1">The sequence shown here is derived from an EMBL/GenBank/DDBJ whole genome shotgun (WGS) entry which is preliminary data.</text>
</comment>
<gene>
    <name evidence="1" type="ORF">T190115A13A_270054</name>
</gene>
<evidence type="ECO:0000313" key="2">
    <source>
        <dbReference type="Proteomes" id="UP001497602"/>
    </source>
</evidence>
<evidence type="ECO:0008006" key="3">
    <source>
        <dbReference type="Google" id="ProtNLM"/>
    </source>
</evidence>
<evidence type="ECO:0000313" key="1">
    <source>
        <dbReference type="EMBL" id="CAL2106697.1"/>
    </source>
</evidence>
<organism evidence="1 2">
    <name type="scientific">Tenacibaculum vairaonense</name>
    <dbReference type="NCBI Taxonomy" id="3137860"/>
    <lineage>
        <taxon>Bacteria</taxon>
        <taxon>Pseudomonadati</taxon>
        <taxon>Bacteroidota</taxon>
        <taxon>Flavobacteriia</taxon>
        <taxon>Flavobacteriales</taxon>
        <taxon>Flavobacteriaceae</taxon>
        <taxon>Tenacibaculum</taxon>
    </lineage>
</organism>